<dbReference type="PANTHER" id="PTHR30055">
    <property type="entry name" value="HTH-TYPE TRANSCRIPTIONAL REGULATOR RUTR"/>
    <property type="match status" value="1"/>
</dbReference>
<dbReference type="Pfam" id="PF00440">
    <property type="entry name" value="TetR_N"/>
    <property type="match status" value="1"/>
</dbReference>
<comment type="caution">
    <text evidence="6">The sequence shown here is derived from an EMBL/GenBank/DDBJ whole genome shotgun (WGS) entry which is preliminary data.</text>
</comment>
<reference evidence="7" key="1">
    <citation type="journal article" date="2019" name="Int. J. Syst. Evol. Microbiol.">
        <title>The Global Catalogue of Microorganisms (GCM) 10K type strain sequencing project: providing services to taxonomists for standard genome sequencing and annotation.</title>
        <authorList>
            <consortium name="The Broad Institute Genomics Platform"/>
            <consortium name="The Broad Institute Genome Sequencing Center for Infectious Disease"/>
            <person name="Wu L."/>
            <person name="Ma J."/>
        </authorList>
    </citation>
    <scope>NUCLEOTIDE SEQUENCE [LARGE SCALE GENOMIC DNA]</scope>
    <source>
        <strain evidence="7">JCM 18127</strain>
    </source>
</reference>
<gene>
    <name evidence="6" type="ORF">GCM10023226_35760</name>
</gene>
<evidence type="ECO:0000256" key="1">
    <source>
        <dbReference type="ARBA" id="ARBA00023015"/>
    </source>
</evidence>
<keyword evidence="1" id="KW-0805">Transcription regulation</keyword>
<dbReference type="SUPFAM" id="SSF48498">
    <property type="entry name" value="Tetracyclin repressor-like, C-terminal domain"/>
    <property type="match status" value="1"/>
</dbReference>
<keyword evidence="7" id="KW-1185">Reference proteome</keyword>
<dbReference type="Proteomes" id="UP001500621">
    <property type="component" value="Unassembled WGS sequence"/>
</dbReference>
<keyword evidence="3" id="KW-0804">Transcription</keyword>
<feature type="domain" description="HTH tetR-type" evidence="5">
    <location>
        <begin position="1"/>
        <end position="59"/>
    </location>
</feature>
<dbReference type="SUPFAM" id="SSF46689">
    <property type="entry name" value="Homeodomain-like"/>
    <property type="match status" value="1"/>
</dbReference>
<dbReference type="InterPro" id="IPR009057">
    <property type="entry name" value="Homeodomain-like_sf"/>
</dbReference>
<organism evidence="6 7">
    <name type="scientific">Nocardioides nanhaiensis</name>
    <dbReference type="NCBI Taxonomy" id="1476871"/>
    <lineage>
        <taxon>Bacteria</taxon>
        <taxon>Bacillati</taxon>
        <taxon>Actinomycetota</taxon>
        <taxon>Actinomycetes</taxon>
        <taxon>Propionibacteriales</taxon>
        <taxon>Nocardioidaceae</taxon>
        <taxon>Nocardioides</taxon>
    </lineage>
</organism>
<dbReference type="PANTHER" id="PTHR30055:SF234">
    <property type="entry name" value="HTH-TYPE TRANSCRIPTIONAL REGULATOR BETI"/>
    <property type="match status" value="1"/>
</dbReference>
<evidence type="ECO:0000259" key="5">
    <source>
        <dbReference type="PROSITE" id="PS50977"/>
    </source>
</evidence>
<dbReference type="InterPro" id="IPR036271">
    <property type="entry name" value="Tet_transcr_reg_TetR-rel_C_sf"/>
</dbReference>
<dbReference type="EMBL" id="BAABIM010000004">
    <property type="protein sequence ID" value="GAA4694421.1"/>
    <property type="molecule type" value="Genomic_DNA"/>
</dbReference>
<dbReference type="RefSeq" id="WP_345268431.1">
    <property type="nucleotide sequence ID" value="NZ_BAABIM010000004.1"/>
</dbReference>
<evidence type="ECO:0000313" key="6">
    <source>
        <dbReference type="EMBL" id="GAA4694421.1"/>
    </source>
</evidence>
<evidence type="ECO:0000256" key="2">
    <source>
        <dbReference type="ARBA" id="ARBA00023125"/>
    </source>
</evidence>
<sequence>MTSRDDVLAAAQRHLLLHPTAPMAELAEAAGISRATIHRHFASREALTLEIGERAADRWEDSQQESGMAQAAASGDAEQLRACLERMLQRFVADNEDFGFALTDAASLNQPSLRERNLALFDREVAFYAAAQEAGVLRRDVPAAWLCHAVYGLLVGARDALEMGNVPSRDLDRLVLSLFLHGAQTPGAQAP</sequence>
<dbReference type="InterPro" id="IPR001647">
    <property type="entry name" value="HTH_TetR"/>
</dbReference>
<dbReference type="Gene3D" id="1.10.357.10">
    <property type="entry name" value="Tetracycline Repressor, domain 2"/>
    <property type="match status" value="1"/>
</dbReference>
<protein>
    <submittedName>
        <fullName evidence="6">TetR/AcrR family transcriptional regulator</fullName>
    </submittedName>
</protein>
<feature type="DNA-binding region" description="H-T-H motif" evidence="4">
    <location>
        <begin position="22"/>
        <end position="41"/>
    </location>
</feature>
<dbReference type="InterPro" id="IPR050109">
    <property type="entry name" value="HTH-type_TetR-like_transc_reg"/>
</dbReference>
<keyword evidence="2 4" id="KW-0238">DNA-binding</keyword>
<proteinExistence type="predicted"/>
<name>A0ABP8WTI6_9ACTN</name>
<evidence type="ECO:0000256" key="4">
    <source>
        <dbReference type="PROSITE-ProRule" id="PRU00335"/>
    </source>
</evidence>
<evidence type="ECO:0000256" key="3">
    <source>
        <dbReference type="ARBA" id="ARBA00023163"/>
    </source>
</evidence>
<evidence type="ECO:0000313" key="7">
    <source>
        <dbReference type="Proteomes" id="UP001500621"/>
    </source>
</evidence>
<accession>A0ABP8WTI6</accession>
<dbReference type="PROSITE" id="PS50977">
    <property type="entry name" value="HTH_TETR_2"/>
    <property type="match status" value="1"/>
</dbReference>